<keyword evidence="3" id="KW-1185">Reference proteome</keyword>
<dbReference type="PANTHER" id="PTHR35910:SF6">
    <property type="entry name" value="2EXR DOMAIN-CONTAINING PROTEIN"/>
    <property type="match status" value="1"/>
</dbReference>
<dbReference type="Proteomes" id="UP000235672">
    <property type="component" value="Unassembled WGS sequence"/>
</dbReference>
<dbReference type="EMBL" id="KZ613487">
    <property type="protein sequence ID" value="PMD19940.1"/>
    <property type="molecule type" value="Genomic_DNA"/>
</dbReference>
<evidence type="ECO:0000313" key="2">
    <source>
        <dbReference type="EMBL" id="PMD19940.1"/>
    </source>
</evidence>
<organism evidence="2 3">
    <name type="scientific">Hyaloscypha hepaticicola</name>
    <dbReference type="NCBI Taxonomy" id="2082293"/>
    <lineage>
        <taxon>Eukaryota</taxon>
        <taxon>Fungi</taxon>
        <taxon>Dikarya</taxon>
        <taxon>Ascomycota</taxon>
        <taxon>Pezizomycotina</taxon>
        <taxon>Leotiomycetes</taxon>
        <taxon>Helotiales</taxon>
        <taxon>Hyaloscyphaceae</taxon>
        <taxon>Hyaloscypha</taxon>
    </lineage>
</organism>
<evidence type="ECO:0000313" key="3">
    <source>
        <dbReference type="Proteomes" id="UP000235672"/>
    </source>
</evidence>
<proteinExistence type="predicted"/>
<sequence>MDHQSLSISLELLLHELPDPDQDLTVQQFDNHRFALFPMFPLELRQMIWIRALPKPQRVCLYVCQRHYQQPNSRLLPATLHANQESRQVTLENYVIPLFPLRSSMKNLPTEGAGKSDNSGQYLGGSEDNDCMPLGRIASCFDPVRDTLYLDIRTPFEPEFKYTMAKLQRAFPKEFNKVLRMEISNASLENLIASAIPCFPSLTNLTLLGSCLEEFYESATIRDAYNRVFGNKIQEHRDADLRIVLTKYIEFGIENAGKWSIPKINIKH</sequence>
<dbReference type="Pfam" id="PF20150">
    <property type="entry name" value="2EXR"/>
    <property type="match status" value="1"/>
</dbReference>
<evidence type="ECO:0000259" key="1">
    <source>
        <dbReference type="Pfam" id="PF20150"/>
    </source>
</evidence>
<dbReference type="PANTHER" id="PTHR35910">
    <property type="entry name" value="2EXR DOMAIN-CONTAINING PROTEIN"/>
    <property type="match status" value="1"/>
</dbReference>
<gene>
    <name evidence="2" type="ORF">NA56DRAFT_705176</name>
</gene>
<dbReference type="AlphaFoldDB" id="A0A2J6Q0W4"/>
<reference evidence="2 3" key="1">
    <citation type="submission" date="2016-05" db="EMBL/GenBank/DDBJ databases">
        <title>A degradative enzymes factory behind the ericoid mycorrhizal symbiosis.</title>
        <authorList>
            <consortium name="DOE Joint Genome Institute"/>
            <person name="Martino E."/>
            <person name="Morin E."/>
            <person name="Grelet G."/>
            <person name="Kuo A."/>
            <person name="Kohler A."/>
            <person name="Daghino S."/>
            <person name="Barry K."/>
            <person name="Choi C."/>
            <person name="Cichocki N."/>
            <person name="Clum A."/>
            <person name="Copeland A."/>
            <person name="Hainaut M."/>
            <person name="Haridas S."/>
            <person name="Labutti K."/>
            <person name="Lindquist E."/>
            <person name="Lipzen A."/>
            <person name="Khouja H.-R."/>
            <person name="Murat C."/>
            <person name="Ohm R."/>
            <person name="Olson A."/>
            <person name="Spatafora J."/>
            <person name="Veneault-Fourrey C."/>
            <person name="Henrissat B."/>
            <person name="Grigoriev I."/>
            <person name="Martin F."/>
            <person name="Perotto S."/>
        </authorList>
    </citation>
    <scope>NUCLEOTIDE SEQUENCE [LARGE SCALE GENOMIC DNA]</scope>
    <source>
        <strain evidence="2 3">UAMH 7357</strain>
    </source>
</reference>
<accession>A0A2J6Q0W4</accession>
<feature type="domain" description="2EXR" evidence="1">
    <location>
        <begin position="34"/>
        <end position="98"/>
    </location>
</feature>
<dbReference type="OrthoDB" id="3473305at2759"/>
<protein>
    <recommendedName>
        <fullName evidence="1">2EXR domain-containing protein</fullName>
    </recommendedName>
</protein>
<dbReference type="InterPro" id="IPR045518">
    <property type="entry name" value="2EXR"/>
</dbReference>
<name>A0A2J6Q0W4_9HELO</name>